<keyword evidence="3 6" id="KW-0812">Transmembrane</keyword>
<dbReference type="PANTHER" id="PTHR21716:SF61">
    <property type="entry name" value="BLR8064 PROTEIN"/>
    <property type="match status" value="1"/>
</dbReference>
<keyword evidence="5 6" id="KW-0472">Membrane</keyword>
<feature type="transmembrane region" description="Helical" evidence="6">
    <location>
        <begin position="12"/>
        <end position="32"/>
    </location>
</feature>
<comment type="similarity">
    <text evidence="2">Belongs to the autoinducer-2 exporter (AI-2E) (TC 2.A.86) family.</text>
</comment>
<feature type="transmembrane region" description="Helical" evidence="6">
    <location>
        <begin position="281"/>
        <end position="300"/>
    </location>
</feature>
<accession>A0A967B3R1</accession>
<feature type="transmembrane region" description="Helical" evidence="6">
    <location>
        <begin position="312"/>
        <end position="341"/>
    </location>
</feature>
<feature type="transmembrane region" description="Helical" evidence="6">
    <location>
        <begin position="38"/>
        <end position="56"/>
    </location>
</feature>
<sequence>MRRSFRPGRGPFQFWAQGVLVAVVAALALYTLGRFRVSLVWGGVLAIVCWPLLGWLQRKWSPRHADIVLPAIIVLGIALIFGVPTMVIGGIAASQARDAAAWVRDIHEYGLPEPAWLSSVPWGRAQLEHWWQANLADPSGVQQLLHRLHPGQPLRTIDHVGQGVANTLVLFGFTLLVLFFFLKAGPAVVRHMNVVLWRLFGPRGELLRSQVVGAVRGAMAGLVLVGLGEGALITVAYIIAGAPQALLLGVFTALMSMIPMLGGLAVALAVVVILVKGTVGAAVGVGVFGMIVLFLADHFIRPVLIGGSIRLPFVWVLLGILGGLEGWGLLGLFIGPVLMALAHLMWRFGSMSAAGAHALPVEK</sequence>
<evidence type="ECO:0000256" key="6">
    <source>
        <dbReference type="SAM" id="Phobius"/>
    </source>
</evidence>
<dbReference type="AlphaFoldDB" id="A0A967B3R1"/>
<evidence type="ECO:0000256" key="1">
    <source>
        <dbReference type="ARBA" id="ARBA00004141"/>
    </source>
</evidence>
<feature type="transmembrane region" description="Helical" evidence="6">
    <location>
        <begin position="246"/>
        <end position="274"/>
    </location>
</feature>
<dbReference type="Pfam" id="PF01594">
    <property type="entry name" value="AI-2E_transport"/>
    <property type="match status" value="1"/>
</dbReference>
<evidence type="ECO:0000313" key="7">
    <source>
        <dbReference type="EMBL" id="NHO53180.1"/>
    </source>
</evidence>
<comment type="caution">
    <text evidence="7">The sequence shown here is derived from an EMBL/GenBank/DDBJ whole genome shotgun (WGS) entry which is preliminary data.</text>
</comment>
<dbReference type="GO" id="GO:0016020">
    <property type="term" value="C:membrane"/>
    <property type="evidence" value="ECO:0007669"/>
    <property type="project" value="UniProtKB-SubCell"/>
</dbReference>
<reference evidence="7" key="1">
    <citation type="submission" date="2019-11" db="EMBL/GenBank/DDBJ databases">
        <title>Description of new Acetobacter species.</title>
        <authorList>
            <person name="Cleenwerck I."/>
            <person name="Sombolestani A.S."/>
        </authorList>
    </citation>
    <scope>NUCLEOTIDE SEQUENCE</scope>
    <source>
        <strain evidence="7">LMG 1626</strain>
    </source>
</reference>
<evidence type="ECO:0000256" key="4">
    <source>
        <dbReference type="ARBA" id="ARBA00022989"/>
    </source>
</evidence>
<feature type="transmembrane region" description="Helical" evidence="6">
    <location>
        <begin position="218"/>
        <end position="240"/>
    </location>
</feature>
<dbReference type="Proteomes" id="UP000597459">
    <property type="component" value="Unassembled WGS sequence"/>
</dbReference>
<evidence type="ECO:0000256" key="5">
    <source>
        <dbReference type="ARBA" id="ARBA00023136"/>
    </source>
</evidence>
<dbReference type="InterPro" id="IPR002549">
    <property type="entry name" value="AI-2E-like"/>
</dbReference>
<comment type="subcellular location">
    <subcellularLocation>
        <location evidence="1">Membrane</location>
        <topology evidence="1">Multi-pass membrane protein</topology>
    </subcellularLocation>
</comment>
<protein>
    <submittedName>
        <fullName evidence="7">AI-2E family transporter</fullName>
    </submittedName>
</protein>
<feature type="transmembrane region" description="Helical" evidence="6">
    <location>
        <begin position="163"/>
        <end position="182"/>
    </location>
</feature>
<evidence type="ECO:0000256" key="2">
    <source>
        <dbReference type="ARBA" id="ARBA00009773"/>
    </source>
</evidence>
<gene>
    <name evidence="7" type="ORF">GOB87_04290</name>
</gene>
<dbReference type="PANTHER" id="PTHR21716">
    <property type="entry name" value="TRANSMEMBRANE PROTEIN"/>
    <property type="match status" value="1"/>
</dbReference>
<organism evidence="7 8">
    <name type="scientific">Acetobacter estunensis</name>
    <dbReference type="NCBI Taxonomy" id="104097"/>
    <lineage>
        <taxon>Bacteria</taxon>
        <taxon>Pseudomonadati</taxon>
        <taxon>Pseudomonadota</taxon>
        <taxon>Alphaproteobacteria</taxon>
        <taxon>Acetobacterales</taxon>
        <taxon>Acetobacteraceae</taxon>
        <taxon>Acetobacter</taxon>
    </lineage>
</organism>
<feature type="transmembrane region" description="Helical" evidence="6">
    <location>
        <begin position="68"/>
        <end position="93"/>
    </location>
</feature>
<keyword evidence="4 6" id="KW-1133">Transmembrane helix</keyword>
<dbReference type="EMBL" id="WOTH01000005">
    <property type="protein sequence ID" value="NHO53180.1"/>
    <property type="molecule type" value="Genomic_DNA"/>
</dbReference>
<proteinExistence type="inferred from homology"/>
<keyword evidence="8" id="KW-1185">Reference proteome</keyword>
<evidence type="ECO:0000313" key="8">
    <source>
        <dbReference type="Proteomes" id="UP000597459"/>
    </source>
</evidence>
<evidence type="ECO:0000256" key="3">
    <source>
        <dbReference type="ARBA" id="ARBA00022692"/>
    </source>
</evidence>
<name>A0A967B3R1_9PROT</name>